<organism evidence="5 6">
    <name type="scientific">Pseudodesulfovibrio aespoeensis (strain ATCC 700646 / DSM 10631 / Aspo-2)</name>
    <name type="common">Desulfovibrio aespoeensis</name>
    <dbReference type="NCBI Taxonomy" id="643562"/>
    <lineage>
        <taxon>Bacteria</taxon>
        <taxon>Pseudomonadati</taxon>
        <taxon>Thermodesulfobacteriota</taxon>
        <taxon>Desulfovibrionia</taxon>
        <taxon>Desulfovibrionales</taxon>
        <taxon>Desulfovibrionaceae</taxon>
    </lineage>
</organism>
<dbReference type="PANTHER" id="PTHR32347:SF29">
    <property type="entry name" value="UPF0194 MEMBRANE PROTEIN YBHG"/>
    <property type="match status" value="1"/>
</dbReference>
<dbReference type="HOGENOM" id="CLU_703435_0_0_7"/>
<dbReference type="GO" id="GO:0030313">
    <property type="term" value="C:cell envelope"/>
    <property type="evidence" value="ECO:0007669"/>
    <property type="project" value="UniProtKB-SubCell"/>
</dbReference>
<reference evidence="6" key="1">
    <citation type="submission" date="2010-12" db="EMBL/GenBank/DDBJ databases">
        <title>Complete sequence of Desulfovibrio aespoeensis Aspo-2.</title>
        <authorList>
            <consortium name="US DOE Joint Genome Institute"/>
            <person name="Lucas S."/>
            <person name="Copeland A."/>
            <person name="Lapidus A."/>
            <person name="Cheng J.-F."/>
            <person name="Goodwin L."/>
            <person name="Pitluck S."/>
            <person name="Chertkov O."/>
            <person name="Misra M."/>
            <person name="Detter J.C."/>
            <person name="Han C."/>
            <person name="Tapia R."/>
            <person name="Land M."/>
            <person name="Hauser L."/>
            <person name="Kyrpides N."/>
            <person name="Ivanova N."/>
            <person name="Ovchinnikova G."/>
            <person name="Pedersen K."/>
            <person name="Jagevall S."/>
            <person name="Hazen T."/>
            <person name="Woyke T."/>
        </authorList>
    </citation>
    <scope>NUCLEOTIDE SEQUENCE [LARGE SCALE GENOMIC DNA]</scope>
    <source>
        <strain evidence="6">ATCC 700646 / DSM 10631 / Aspo-2</strain>
    </source>
</reference>
<evidence type="ECO:0000256" key="2">
    <source>
        <dbReference type="ARBA" id="ARBA00023054"/>
    </source>
</evidence>
<dbReference type="AlphaFoldDB" id="E6VZQ3"/>
<keyword evidence="4" id="KW-0812">Transmembrane</keyword>
<evidence type="ECO:0000256" key="3">
    <source>
        <dbReference type="SAM" id="Coils"/>
    </source>
</evidence>
<keyword evidence="4" id="KW-0472">Membrane</keyword>
<dbReference type="PANTHER" id="PTHR32347">
    <property type="entry name" value="EFFLUX SYSTEM COMPONENT YKNX-RELATED"/>
    <property type="match status" value="1"/>
</dbReference>
<evidence type="ECO:0000256" key="1">
    <source>
        <dbReference type="ARBA" id="ARBA00004196"/>
    </source>
</evidence>
<dbReference type="STRING" id="643562.Daes_1869"/>
<evidence type="ECO:0000256" key="4">
    <source>
        <dbReference type="SAM" id="Phobius"/>
    </source>
</evidence>
<evidence type="ECO:0000313" key="6">
    <source>
        <dbReference type="Proteomes" id="UP000002191"/>
    </source>
</evidence>
<feature type="transmembrane region" description="Helical" evidence="4">
    <location>
        <begin position="12"/>
        <end position="30"/>
    </location>
</feature>
<reference evidence="5 6" key="2">
    <citation type="journal article" date="2014" name="Genome Announc.">
        <title>Complete Genome Sequence of the Subsurface, Mesophilic Sulfate-Reducing Bacterium Desulfovibrio aespoeensis Aspo-2.</title>
        <authorList>
            <person name="Pedersen K."/>
            <person name="Bengtsson A."/>
            <person name="Edlund J."/>
            <person name="Rabe L."/>
            <person name="Hazen T."/>
            <person name="Chakraborty R."/>
            <person name="Goodwin L."/>
            <person name="Shapiro N."/>
        </authorList>
    </citation>
    <scope>NUCLEOTIDE SEQUENCE [LARGE SCALE GENOMIC DNA]</scope>
    <source>
        <strain evidence="6">ATCC 700646 / DSM 10631 / Aspo-2</strain>
    </source>
</reference>
<evidence type="ECO:0000313" key="5">
    <source>
        <dbReference type="EMBL" id="ADU62881.1"/>
    </source>
</evidence>
<dbReference type="eggNOG" id="COG0845">
    <property type="taxonomic scope" value="Bacteria"/>
</dbReference>
<dbReference type="OrthoDB" id="5446415at2"/>
<comment type="subcellular location">
    <subcellularLocation>
        <location evidence="1">Cell envelope</location>
    </subcellularLocation>
</comment>
<sequence>MKALILKKQTTWIVILLISLLPLPSIINYMHRFVVRNGVVTAFLYEVKAPIDGVVNSLSAEPGSILGDKPALILGNKRNMGRYTTLERELTSLEESLKQSQSSLAQYLDRIIRDLEQSINILEARLIGERATLKEVRQRRKRTLQLVEATVATGEDADRVEAEYQKGEALVRTTQLEIEQLKHRKRMLVQGMVPSDLSDGILHVQKQIDTLQLDILACKRRMSETETASSPQTPSALLQEGGINSGSSQATVVLPETSVIWEVDVQNGMEVTKGERLLSYIDRSQLMVIVAVDDATLELIEYDHPVRMRLFGRKDFMNGKVIRVMGSAGIWHSNHFAAEISGKSPRDGRVLVRIEDGQLYNEVEKFCGVGRTVYAEFEGIGLLEQYFGVFLR</sequence>
<proteinExistence type="predicted"/>
<accession>E6VZQ3</accession>
<dbReference type="Proteomes" id="UP000002191">
    <property type="component" value="Chromosome"/>
</dbReference>
<protein>
    <submittedName>
        <fullName evidence="5">Uncharacterized protein</fullName>
    </submittedName>
</protein>
<keyword evidence="6" id="KW-1185">Reference proteome</keyword>
<gene>
    <name evidence="5" type="ordered locus">Daes_1869</name>
</gene>
<dbReference type="EMBL" id="CP002431">
    <property type="protein sequence ID" value="ADU62881.1"/>
    <property type="molecule type" value="Genomic_DNA"/>
</dbReference>
<keyword evidence="2 3" id="KW-0175">Coiled coil</keyword>
<dbReference type="RefSeq" id="WP_013514796.1">
    <property type="nucleotide sequence ID" value="NC_014844.1"/>
</dbReference>
<dbReference type="InterPro" id="IPR050465">
    <property type="entry name" value="UPF0194_transport"/>
</dbReference>
<dbReference type="KEGG" id="das:Daes_1869"/>
<name>E6VZQ3_PSEA9</name>
<feature type="coiled-coil region" evidence="3">
    <location>
        <begin position="83"/>
        <end position="139"/>
    </location>
</feature>
<keyword evidence="4" id="KW-1133">Transmembrane helix</keyword>